<comment type="caution">
    <text evidence="10">The sequence shown here is derived from an EMBL/GenBank/DDBJ whole genome shotgun (WGS) entry which is preliminary data.</text>
</comment>
<dbReference type="InterPro" id="IPR002078">
    <property type="entry name" value="Sigma_54_int"/>
</dbReference>
<dbReference type="PROSITE" id="PS00688">
    <property type="entry name" value="SIGMA54_INTERACT_3"/>
    <property type="match status" value="1"/>
</dbReference>
<dbReference type="CDD" id="cd00009">
    <property type="entry name" value="AAA"/>
    <property type="match status" value="1"/>
</dbReference>
<dbReference type="Pfam" id="PF00158">
    <property type="entry name" value="Sigma54_activat"/>
    <property type="match status" value="1"/>
</dbReference>
<dbReference type="InterPro" id="IPR025944">
    <property type="entry name" value="Sigma_54_int_dom_CS"/>
</dbReference>
<gene>
    <name evidence="10" type="ORF">NBRC116591_08480</name>
</gene>
<proteinExistence type="predicted"/>
<dbReference type="EMBL" id="BAABWN010000002">
    <property type="protein sequence ID" value="GAA6167038.1"/>
    <property type="molecule type" value="Genomic_DNA"/>
</dbReference>
<keyword evidence="5" id="KW-0804">Transcription</keyword>
<evidence type="ECO:0000256" key="4">
    <source>
        <dbReference type="ARBA" id="ARBA00023125"/>
    </source>
</evidence>
<dbReference type="SMART" id="SM00382">
    <property type="entry name" value="AAA"/>
    <property type="match status" value="1"/>
</dbReference>
<dbReference type="Gene3D" id="3.40.50.300">
    <property type="entry name" value="P-loop containing nucleotide triphosphate hydrolases"/>
    <property type="match status" value="1"/>
</dbReference>
<feature type="domain" description="PAC" evidence="9">
    <location>
        <begin position="238"/>
        <end position="290"/>
    </location>
</feature>
<evidence type="ECO:0000313" key="10">
    <source>
        <dbReference type="EMBL" id="GAA6167038.1"/>
    </source>
</evidence>
<organism evidence="10 11">
    <name type="scientific">Sessilibacter corallicola</name>
    <dbReference type="NCBI Taxonomy" id="2904075"/>
    <lineage>
        <taxon>Bacteria</taxon>
        <taxon>Pseudomonadati</taxon>
        <taxon>Pseudomonadota</taxon>
        <taxon>Gammaproteobacteria</taxon>
        <taxon>Cellvibrionales</taxon>
        <taxon>Cellvibrionaceae</taxon>
        <taxon>Sessilibacter</taxon>
    </lineage>
</organism>
<name>A0ABQ0A5W2_9GAMM</name>
<dbReference type="PROSITE" id="PS00676">
    <property type="entry name" value="SIGMA54_INTERACT_2"/>
    <property type="match status" value="1"/>
</dbReference>
<dbReference type="SUPFAM" id="SSF52540">
    <property type="entry name" value="P-loop containing nucleoside triphosphate hydrolases"/>
    <property type="match status" value="1"/>
</dbReference>
<dbReference type="PROSITE" id="PS50112">
    <property type="entry name" value="PAS"/>
    <property type="match status" value="1"/>
</dbReference>
<dbReference type="InterPro" id="IPR027417">
    <property type="entry name" value="P-loop_NTPase"/>
</dbReference>
<feature type="domain" description="Sigma-54 factor interaction" evidence="7">
    <location>
        <begin position="322"/>
        <end position="551"/>
    </location>
</feature>
<dbReference type="PROSITE" id="PS50113">
    <property type="entry name" value="PAC"/>
    <property type="match status" value="1"/>
</dbReference>
<dbReference type="RefSeq" id="WP_353301783.1">
    <property type="nucleotide sequence ID" value="NZ_BAABWN010000002.1"/>
</dbReference>
<dbReference type="Pfam" id="PF13426">
    <property type="entry name" value="PAS_9"/>
    <property type="match status" value="1"/>
</dbReference>
<dbReference type="InterPro" id="IPR003593">
    <property type="entry name" value="AAA+_ATPase"/>
</dbReference>
<keyword evidence="6" id="KW-0175">Coiled coil</keyword>
<dbReference type="Proteomes" id="UP001465153">
    <property type="component" value="Unassembled WGS sequence"/>
</dbReference>
<evidence type="ECO:0000256" key="6">
    <source>
        <dbReference type="SAM" id="Coils"/>
    </source>
</evidence>
<dbReference type="PANTHER" id="PTHR32071:SF117">
    <property type="entry name" value="PTS-DEPENDENT DIHYDROXYACETONE KINASE OPERON REGULATORY PROTEIN-RELATED"/>
    <property type="match status" value="1"/>
</dbReference>
<feature type="coiled-coil region" evidence="6">
    <location>
        <begin position="281"/>
        <end position="312"/>
    </location>
</feature>
<keyword evidence="3" id="KW-0805">Transcription regulation</keyword>
<dbReference type="NCBIfam" id="TIGR00229">
    <property type="entry name" value="sensory_box"/>
    <property type="match status" value="1"/>
</dbReference>
<keyword evidence="4" id="KW-0238">DNA-binding</keyword>
<protein>
    <submittedName>
        <fullName evidence="10">Sigma 54-interacting transcriptional regulator</fullName>
    </submittedName>
</protein>
<dbReference type="InterPro" id="IPR000700">
    <property type="entry name" value="PAS-assoc_C"/>
</dbReference>
<evidence type="ECO:0000256" key="2">
    <source>
        <dbReference type="ARBA" id="ARBA00022840"/>
    </source>
</evidence>
<accession>A0ABQ0A5W2</accession>
<keyword evidence="11" id="KW-1185">Reference proteome</keyword>
<dbReference type="PANTHER" id="PTHR32071">
    <property type="entry name" value="TRANSCRIPTIONAL REGULATORY PROTEIN"/>
    <property type="match status" value="1"/>
</dbReference>
<feature type="domain" description="PAS" evidence="8">
    <location>
        <begin position="160"/>
        <end position="212"/>
    </location>
</feature>
<evidence type="ECO:0000256" key="5">
    <source>
        <dbReference type="ARBA" id="ARBA00023163"/>
    </source>
</evidence>
<dbReference type="InterPro" id="IPR025943">
    <property type="entry name" value="Sigma_54_int_dom_ATP-bd_2"/>
</dbReference>
<sequence length="645" mass="72609">MQTAINHDYADSEINSRHNIYEQLFLQACHAQLIIDPLANSVLSSNQSAQTLFHLTAEALQKVSASQLFTPSLGELIVLSEEALAEGHAWNGALAVAINHQEITLEITVTAIEYDQRKILLFVLIDSNDLQHKRENSDANQHYQSGMGHWNKVTRVFQEFERENQLILDAAGEGIYGVDVNGITTFMNPAAENILGYRAEELAGTDMHKMIHHSHLDGSHFDSCDCPILEAFRDGVVHTVEKDVFWSKSGQPVYVDYTSTPIKDNGVIVGAVIVFRDVTQKIADEQKLLSALNEVEQLKNRLELEKAYLQEEIKSEFNHHQIIGNSTAIKDIIQKIQMVAPTDATVLIHGESGTGKELIARAIHETSRRCDRPLIRVNCAAIPAELFESEFFGHIKGAFTGAASDRTGRFELADKGTLFLDEVGEIPLHLQSKLLRVLQEQQFERVGGSKTHTTDVRIIAATNKDLLEKVRQGSFREDLYFRLNVFPISSVPLRQRIDDIPLLAQHFLKRSSTRTNKLGLKIPLSELENLKNYSWPGNIRELENIIERQVILSQGEKLRFPELKHMEETSTKPAQAVNQLLNENQFKDYQRSNILSALEKCQGKVFGHNGAAELLGIKPTTLSSRIKKLKIDPKKFRSTSTEHHD</sequence>
<evidence type="ECO:0000259" key="7">
    <source>
        <dbReference type="PROSITE" id="PS50045"/>
    </source>
</evidence>
<dbReference type="PROSITE" id="PS50045">
    <property type="entry name" value="SIGMA54_INTERACT_4"/>
    <property type="match status" value="1"/>
</dbReference>
<evidence type="ECO:0000256" key="1">
    <source>
        <dbReference type="ARBA" id="ARBA00022741"/>
    </source>
</evidence>
<evidence type="ECO:0000256" key="3">
    <source>
        <dbReference type="ARBA" id="ARBA00023015"/>
    </source>
</evidence>
<dbReference type="SMART" id="SM00091">
    <property type="entry name" value="PAS"/>
    <property type="match status" value="2"/>
</dbReference>
<evidence type="ECO:0000313" key="11">
    <source>
        <dbReference type="Proteomes" id="UP001465153"/>
    </source>
</evidence>
<dbReference type="Pfam" id="PF25601">
    <property type="entry name" value="AAA_lid_14"/>
    <property type="match status" value="1"/>
</dbReference>
<dbReference type="CDD" id="cd00130">
    <property type="entry name" value="PAS"/>
    <property type="match status" value="1"/>
</dbReference>
<dbReference type="SUPFAM" id="SSF55785">
    <property type="entry name" value="PYP-like sensor domain (PAS domain)"/>
    <property type="match status" value="1"/>
</dbReference>
<evidence type="ECO:0000259" key="8">
    <source>
        <dbReference type="PROSITE" id="PS50112"/>
    </source>
</evidence>
<dbReference type="InterPro" id="IPR025662">
    <property type="entry name" value="Sigma_54_int_dom_ATP-bd_1"/>
</dbReference>
<dbReference type="InterPro" id="IPR000014">
    <property type="entry name" value="PAS"/>
</dbReference>
<keyword evidence="1" id="KW-0547">Nucleotide-binding</keyword>
<dbReference type="Gene3D" id="1.10.10.60">
    <property type="entry name" value="Homeodomain-like"/>
    <property type="match status" value="1"/>
</dbReference>
<evidence type="ECO:0000259" key="9">
    <source>
        <dbReference type="PROSITE" id="PS50113"/>
    </source>
</evidence>
<dbReference type="InterPro" id="IPR035965">
    <property type="entry name" value="PAS-like_dom_sf"/>
</dbReference>
<dbReference type="Gene3D" id="1.10.8.60">
    <property type="match status" value="1"/>
</dbReference>
<reference evidence="10 11" key="1">
    <citation type="submission" date="2024-04" db="EMBL/GenBank/DDBJ databases">
        <title>Draft genome sequence of Sessilibacter corallicola NBRC 116591.</title>
        <authorList>
            <person name="Miyakawa T."/>
            <person name="Kusuya Y."/>
            <person name="Miura T."/>
        </authorList>
    </citation>
    <scope>NUCLEOTIDE SEQUENCE [LARGE SCALE GENOMIC DNA]</scope>
    <source>
        <strain evidence="10 11">KU-00831-HH</strain>
    </source>
</reference>
<dbReference type="InterPro" id="IPR058031">
    <property type="entry name" value="AAA_lid_NorR"/>
</dbReference>
<keyword evidence="2" id="KW-0067">ATP-binding</keyword>
<dbReference type="Gene3D" id="3.30.450.20">
    <property type="entry name" value="PAS domain"/>
    <property type="match status" value="2"/>
</dbReference>
<dbReference type="PROSITE" id="PS00675">
    <property type="entry name" value="SIGMA54_INTERACT_1"/>
    <property type="match status" value="1"/>
</dbReference>